<name>A0ABR2CIV5_9ROSI</name>
<dbReference type="EMBL" id="JBBPBM010000051">
    <property type="protein sequence ID" value="KAK8519545.1"/>
    <property type="molecule type" value="Genomic_DNA"/>
</dbReference>
<proteinExistence type="predicted"/>
<dbReference type="Proteomes" id="UP001472677">
    <property type="component" value="Unassembled WGS sequence"/>
</dbReference>
<keyword evidence="2" id="KW-1185">Reference proteome</keyword>
<evidence type="ECO:0000313" key="2">
    <source>
        <dbReference type="Proteomes" id="UP001472677"/>
    </source>
</evidence>
<organism evidence="1 2">
    <name type="scientific">Hibiscus sabdariffa</name>
    <name type="common">roselle</name>
    <dbReference type="NCBI Taxonomy" id="183260"/>
    <lineage>
        <taxon>Eukaryota</taxon>
        <taxon>Viridiplantae</taxon>
        <taxon>Streptophyta</taxon>
        <taxon>Embryophyta</taxon>
        <taxon>Tracheophyta</taxon>
        <taxon>Spermatophyta</taxon>
        <taxon>Magnoliopsida</taxon>
        <taxon>eudicotyledons</taxon>
        <taxon>Gunneridae</taxon>
        <taxon>Pentapetalae</taxon>
        <taxon>rosids</taxon>
        <taxon>malvids</taxon>
        <taxon>Malvales</taxon>
        <taxon>Malvaceae</taxon>
        <taxon>Malvoideae</taxon>
        <taxon>Hibiscus</taxon>
    </lineage>
</organism>
<gene>
    <name evidence="1" type="ORF">V6N12_025580</name>
</gene>
<protein>
    <submittedName>
        <fullName evidence="1">Uncharacterized protein</fullName>
    </submittedName>
</protein>
<reference evidence="1 2" key="1">
    <citation type="journal article" date="2024" name="G3 (Bethesda)">
        <title>Genome assembly of Hibiscus sabdariffa L. provides insights into metabolisms of medicinal natural products.</title>
        <authorList>
            <person name="Kim T."/>
        </authorList>
    </citation>
    <scope>NUCLEOTIDE SEQUENCE [LARGE SCALE GENOMIC DNA]</scope>
    <source>
        <strain evidence="1">TK-2024</strain>
        <tissue evidence="1">Old leaves</tissue>
    </source>
</reference>
<evidence type="ECO:0000313" key="1">
    <source>
        <dbReference type="EMBL" id="KAK8519545.1"/>
    </source>
</evidence>
<sequence length="138" mass="15596">MQILPETDEDNHATSVKVIVERSAQKEKAAAEKIELQMTKDKKCVIREVYLHYSVTLVAFRSTLRIKLPKSYIRSSREVTILGPSVFVLDEVLGCIFLRHMGYEASFPLASCTSSLSSNYAPKMLPPTPLEYHMMMGL</sequence>
<accession>A0ABR2CIV5</accession>
<comment type="caution">
    <text evidence="1">The sequence shown here is derived from an EMBL/GenBank/DDBJ whole genome shotgun (WGS) entry which is preliminary data.</text>
</comment>